<keyword evidence="2" id="KW-1185">Reference proteome</keyword>
<evidence type="ECO:0000313" key="2">
    <source>
        <dbReference type="Proteomes" id="UP000730482"/>
    </source>
</evidence>
<organism evidence="1 2">
    <name type="scientific">Catenulispora pinistramenti</name>
    <dbReference type="NCBI Taxonomy" id="2705254"/>
    <lineage>
        <taxon>Bacteria</taxon>
        <taxon>Bacillati</taxon>
        <taxon>Actinomycetota</taxon>
        <taxon>Actinomycetes</taxon>
        <taxon>Catenulisporales</taxon>
        <taxon>Catenulisporaceae</taxon>
        <taxon>Catenulispora</taxon>
    </lineage>
</organism>
<gene>
    <name evidence="1" type="ORF">KGQ19_39885</name>
</gene>
<name>A0ABS5L3U8_9ACTN</name>
<dbReference type="EMBL" id="JAAFYZ010000226">
    <property type="protein sequence ID" value="MBS2553032.1"/>
    <property type="molecule type" value="Genomic_DNA"/>
</dbReference>
<sequence>MASSYRRTMSYPTPIAWHAGTDILDGRPVKRYHIARDATPIPPEWEKTALDLMPGMFAPADETPPAAFTVLFRSGAGLHLNVYSWYWDNVIHGKFATGGVPFLGSPDEDPGHLAPVIPPVLGCVYELGVLVHERSAWIRHMLMNEKPDMDAYLADVLPTGPAGLPDVPSGLPQLVPVPVSVPHQATVAR</sequence>
<reference evidence="1 2" key="1">
    <citation type="submission" date="2020-02" db="EMBL/GenBank/DDBJ databases">
        <title>Acidophilic actinobacteria isolated from forest soil.</title>
        <authorList>
            <person name="Golinska P."/>
        </authorList>
    </citation>
    <scope>NUCLEOTIDE SEQUENCE [LARGE SCALE GENOMIC DNA]</scope>
    <source>
        <strain evidence="1 2">NL8</strain>
    </source>
</reference>
<comment type="caution">
    <text evidence="1">The sequence shown here is derived from an EMBL/GenBank/DDBJ whole genome shotgun (WGS) entry which is preliminary data.</text>
</comment>
<dbReference type="Proteomes" id="UP000730482">
    <property type="component" value="Unassembled WGS sequence"/>
</dbReference>
<evidence type="ECO:0000313" key="1">
    <source>
        <dbReference type="EMBL" id="MBS2553032.1"/>
    </source>
</evidence>
<accession>A0ABS5L3U8</accession>
<proteinExistence type="predicted"/>
<protein>
    <submittedName>
        <fullName evidence="1">Uncharacterized protein</fullName>
    </submittedName>
</protein>